<accession>A0A507EQ99</accession>
<evidence type="ECO:0000256" key="1">
    <source>
        <dbReference type="SAM" id="Phobius"/>
    </source>
</evidence>
<feature type="transmembrane region" description="Helical" evidence="1">
    <location>
        <begin position="40"/>
        <end position="62"/>
    </location>
</feature>
<dbReference type="Proteomes" id="UP000320333">
    <property type="component" value="Unassembled WGS sequence"/>
</dbReference>
<feature type="transmembrane region" description="Helical" evidence="1">
    <location>
        <begin position="127"/>
        <end position="148"/>
    </location>
</feature>
<protein>
    <submittedName>
        <fullName evidence="2">Uncharacterized protein</fullName>
    </submittedName>
</protein>
<reference evidence="2 3" key="1">
    <citation type="journal article" date="2019" name="Sci. Rep.">
        <title>Comparative genomics of chytrid fungi reveal insights into the obligate biotrophic and pathogenic lifestyle of Synchytrium endobioticum.</title>
        <authorList>
            <person name="van de Vossenberg B.T.L.H."/>
            <person name="Warris S."/>
            <person name="Nguyen H.D.T."/>
            <person name="van Gent-Pelzer M.P.E."/>
            <person name="Joly D.L."/>
            <person name="van de Geest H.C."/>
            <person name="Bonants P.J.M."/>
            <person name="Smith D.S."/>
            <person name="Levesque C.A."/>
            <person name="van der Lee T.A.J."/>
        </authorList>
    </citation>
    <scope>NUCLEOTIDE SEQUENCE [LARGE SCALE GENOMIC DNA]</scope>
    <source>
        <strain evidence="2 3">CBS 675.73</strain>
    </source>
</reference>
<feature type="transmembrane region" description="Helical" evidence="1">
    <location>
        <begin position="102"/>
        <end position="121"/>
    </location>
</feature>
<dbReference type="OrthoDB" id="2141379at2759"/>
<sequence length="159" mass="17989">MGNYMVKMPSMAEIKDAKPVTPHGNIPEPTTWFNLPLRPVLLVILAAYAILGIINLSTSLSLLFNPILWIYIIFDILGLCMDVFGFLAIFRLIPEWMTAYGWALLVFYAVDILQFIHWTILGGFFRSVITLAFQTFFTLAMLACLYALRAYALACRGII</sequence>
<evidence type="ECO:0000313" key="3">
    <source>
        <dbReference type="Proteomes" id="UP000320333"/>
    </source>
</evidence>
<name>A0A507EQ99_9FUNG</name>
<feature type="transmembrane region" description="Helical" evidence="1">
    <location>
        <begin position="68"/>
        <end position="90"/>
    </location>
</feature>
<keyword evidence="1" id="KW-0472">Membrane</keyword>
<keyword evidence="3" id="KW-1185">Reference proteome</keyword>
<comment type="caution">
    <text evidence="2">The sequence shown here is derived from an EMBL/GenBank/DDBJ whole genome shotgun (WGS) entry which is preliminary data.</text>
</comment>
<dbReference type="AlphaFoldDB" id="A0A507EQ99"/>
<evidence type="ECO:0000313" key="2">
    <source>
        <dbReference type="EMBL" id="TPX65348.1"/>
    </source>
</evidence>
<organism evidence="2 3">
    <name type="scientific">Chytriomyces confervae</name>
    <dbReference type="NCBI Taxonomy" id="246404"/>
    <lineage>
        <taxon>Eukaryota</taxon>
        <taxon>Fungi</taxon>
        <taxon>Fungi incertae sedis</taxon>
        <taxon>Chytridiomycota</taxon>
        <taxon>Chytridiomycota incertae sedis</taxon>
        <taxon>Chytridiomycetes</taxon>
        <taxon>Chytridiales</taxon>
        <taxon>Chytriomycetaceae</taxon>
        <taxon>Chytriomyces</taxon>
    </lineage>
</organism>
<keyword evidence="1" id="KW-1133">Transmembrane helix</keyword>
<dbReference type="EMBL" id="QEAP01000495">
    <property type="protein sequence ID" value="TPX65348.1"/>
    <property type="molecule type" value="Genomic_DNA"/>
</dbReference>
<gene>
    <name evidence="2" type="ORF">CcCBS67573_g08154</name>
</gene>
<keyword evidence="1" id="KW-0812">Transmembrane</keyword>
<proteinExistence type="predicted"/>